<evidence type="ECO:0000259" key="4">
    <source>
        <dbReference type="PROSITE" id="PS01124"/>
    </source>
</evidence>
<gene>
    <name evidence="5" type="ORF">H0264_36055</name>
</gene>
<accession>A0A7D6VAJ2</accession>
<dbReference type="InterPro" id="IPR009057">
    <property type="entry name" value="Homeodomain-like_sf"/>
</dbReference>
<dbReference type="GO" id="GO:0003700">
    <property type="term" value="F:DNA-binding transcription factor activity"/>
    <property type="evidence" value="ECO:0007669"/>
    <property type="project" value="InterPro"/>
</dbReference>
<feature type="domain" description="HTH araC/xylS-type" evidence="4">
    <location>
        <begin position="248"/>
        <end position="345"/>
    </location>
</feature>
<dbReference type="PANTHER" id="PTHR47894">
    <property type="entry name" value="HTH-TYPE TRANSCRIPTIONAL REGULATOR GADX"/>
    <property type="match status" value="1"/>
</dbReference>
<name>A0A7D6VAJ2_9NOCA</name>
<dbReference type="InterPro" id="IPR018060">
    <property type="entry name" value="HTH_AraC"/>
</dbReference>
<dbReference type="GO" id="GO:0005829">
    <property type="term" value="C:cytosol"/>
    <property type="evidence" value="ECO:0007669"/>
    <property type="project" value="TreeGrafter"/>
</dbReference>
<dbReference type="RefSeq" id="WP_181581669.1">
    <property type="nucleotide sequence ID" value="NZ_CP059399.1"/>
</dbReference>
<keyword evidence="6" id="KW-1185">Reference proteome</keyword>
<dbReference type="PANTHER" id="PTHR47894:SF1">
    <property type="entry name" value="HTH-TYPE TRANSCRIPTIONAL REGULATOR VQSM"/>
    <property type="match status" value="1"/>
</dbReference>
<dbReference type="SUPFAM" id="SSF46689">
    <property type="entry name" value="Homeodomain-like"/>
    <property type="match status" value="1"/>
</dbReference>
<dbReference type="PROSITE" id="PS01124">
    <property type="entry name" value="HTH_ARAC_FAMILY_2"/>
    <property type="match status" value="1"/>
</dbReference>
<dbReference type="EMBL" id="CP059399">
    <property type="protein sequence ID" value="QLY30471.1"/>
    <property type="molecule type" value="Genomic_DNA"/>
</dbReference>
<reference evidence="5 6" key="1">
    <citation type="submission" date="2020-07" db="EMBL/GenBank/DDBJ databases">
        <authorList>
            <person name="Zhuang K."/>
            <person name="Ran Y."/>
        </authorList>
    </citation>
    <scope>NUCLEOTIDE SEQUENCE [LARGE SCALE GENOMIC DNA]</scope>
    <source>
        <strain evidence="5 6">WCH-YHL-001</strain>
    </source>
</reference>
<dbReference type="InterPro" id="IPR032687">
    <property type="entry name" value="AraC-type_N"/>
</dbReference>
<dbReference type="Pfam" id="PF12625">
    <property type="entry name" value="Arabinose_bd"/>
    <property type="match status" value="1"/>
</dbReference>
<dbReference type="Gene3D" id="1.10.10.60">
    <property type="entry name" value="Homeodomain-like"/>
    <property type="match status" value="1"/>
</dbReference>
<evidence type="ECO:0000313" key="5">
    <source>
        <dbReference type="EMBL" id="QLY30471.1"/>
    </source>
</evidence>
<organism evidence="5 6">
    <name type="scientific">Nocardia huaxiensis</name>
    <dbReference type="NCBI Taxonomy" id="2755382"/>
    <lineage>
        <taxon>Bacteria</taxon>
        <taxon>Bacillati</taxon>
        <taxon>Actinomycetota</taxon>
        <taxon>Actinomycetes</taxon>
        <taxon>Mycobacteriales</taxon>
        <taxon>Nocardiaceae</taxon>
        <taxon>Nocardia</taxon>
    </lineage>
</organism>
<dbReference type="SMART" id="SM00342">
    <property type="entry name" value="HTH_ARAC"/>
    <property type="match status" value="1"/>
</dbReference>
<evidence type="ECO:0000256" key="3">
    <source>
        <dbReference type="ARBA" id="ARBA00023163"/>
    </source>
</evidence>
<keyword evidence="3" id="KW-0804">Transcription</keyword>
<dbReference type="AlphaFoldDB" id="A0A7D6VAJ2"/>
<dbReference type="Proteomes" id="UP000515512">
    <property type="component" value="Chromosome"/>
</dbReference>
<protein>
    <submittedName>
        <fullName evidence="5">AraC family transcriptional regulator</fullName>
    </submittedName>
</protein>
<evidence type="ECO:0000256" key="2">
    <source>
        <dbReference type="ARBA" id="ARBA00023125"/>
    </source>
</evidence>
<dbReference type="GO" id="GO:0000976">
    <property type="term" value="F:transcription cis-regulatory region binding"/>
    <property type="evidence" value="ECO:0007669"/>
    <property type="project" value="TreeGrafter"/>
</dbReference>
<evidence type="ECO:0000313" key="6">
    <source>
        <dbReference type="Proteomes" id="UP000515512"/>
    </source>
</evidence>
<dbReference type="Pfam" id="PF12833">
    <property type="entry name" value="HTH_18"/>
    <property type="match status" value="1"/>
</dbReference>
<evidence type="ECO:0000256" key="1">
    <source>
        <dbReference type="ARBA" id="ARBA00023015"/>
    </source>
</evidence>
<sequence length="366" mass="40793">MSTPTRFDWDLRRSTASVHVLTQLAQERGMPVAACLAGTGVKPSAVIDPRTEITARQELAVVRNLLARFGDEPGLGVAAGGRMHVSLYGNWGLALLSSATLRDALRTALDYLELAFAVGPMRLYEADGQARLRLDDTDIPEDVRPFFTERTMAAVQVLGRELFGLGVPADWVSFRHPTPSDLTRHREIFGVDPLFEAQATEAAFNAGFLDLPLPQADEWVRGTYERLCQDMLLRRRLARRPSRGDMTNTVREVLMRDPRQMSVQATVAAELYISSRTMSRRLQDEGTCFRALLEEVRETVAEQLLHHTDLTTGQISHRLGYAEPAAFIRAFRRWKGCPPQQYRVLVNSTPPPSARTTRATVAPPAA</sequence>
<dbReference type="KEGG" id="nhu:H0264_36055"/>
<keyword evidence="1" id="KW-0805">Transcription regulation</keyword>
<proteinExistence type="predicted"/>
<keyword evidence="2" id="KW-0238">DNA-binding</keyword>